<evidence type="ECO:0000313" key="1">
    <source>
        <dbReference type="Proteomes" id="UP000095283"/>
    </source>
</evidence>
<protein>
    <submittedName>
        <fullName evidence="2">Uncharacterized protein</fullName>
    </submittedName>
</protein>
<dbReference type="Proteomes" id="UP000095283">
    <property type="component" value="Unplaced"/>
</dbReference>
<dbReference type="WBParaSite" id="Hba_05534">
    <property type="protein sequence ID" value="Hba_05534"/>
    <property type="gene ID" value="Hba_05534"/>
</dbReference>
<accession>A0A1I7WKG1</accession>
<keyword evidence="1" id="KW-1185">Reference proteome</keyword>
<dbReference type="AlphaFoldDB" id="A0A1I7WKG1"/>
<sequence length="108" mass="12677">MASELADILRQLAASQLQTAKNLFLTQTKVRPSIFGTNNSRTYSWRMGRLWTINKRHAYWSHVWIPPPTLVSQDTYYQRLQVPSGGLQIIEPVSYVRWTKRINFHSRT</sequence>
<name>A0A1I7WKG1_HETBA</name>
<evidence type="ECO:0000313" key="2">
    <source>
        <dbReference type="WBParaSite" id="Hba_05534"/>
    </source>
</evidence>
<proteinExistence type="predicted"/>
<reference evidence="2" key="1">
    <citation type="submission" date="2016-11" db="UniProtKB">
        <authorList>
            <consortium name="WormBaseParasite"/>
        </authorList>
    </citation>
    <scope>IDENTIFICATION</scope>
</reference>
<organism evidence="1 2">
    <name type="scientific">Heterorhabditis bacteriophora</name>
    <name type="common">Entomopathogenic nematode worm</name>
    <dbReference type="NCBI Taxonomy" id="37862"/>
    <lineage>
        <taxon>Eukaryota</taxon>
        <taxon>Metazoa</taxon>
        <taxon>Ecdysozoa</taxon>
        <taxon>Nematoda</taxon>
        <taxon>Chromadorea</taxon>
        <taxon>Rhabditida</taxon>
        <taxon>Rhabditina</taxon>
        <taxon>Rhabditomorpha</taxon>
        <taxon>Strongyloidea</taxon>
        <taxon>Heterorhabditidae</taxon>
        <taxon>Heterorhabditis</taxon>
    </lineage>
</organism>